<evidence type="ECO:0000256" key="3">
    <source>
        <dbReference type="ARBA" id="ARBA00023014"/>
    </source>
</evidence>
<keyword evidence="3" id="KW-0411">Iron-sulfur</keyword>
<dbReference type="GO" id="GO:0051536">
    <property type="term" value="F:iron-sulfur cluster binding"/>
    <property type="evidence" value="ECO:0007669"/>
    <property type="project" value="UniProtKB-KW"/>
</dbReference>
<dbReference type="Gene3D" id="1.10.1060.10">
    <property type="entry name" value="Alpha-helical ferredoxin"/>
    <property type="match status" value="2"/>
</dbReference>
<dbReference type="Proteomes" id="UP000280417">
    <property type="component" value="Unassembled WGS sequence"/>
</dbReference>
<evidence type="ECO:0000313" key="6">
    <source>
        <dbReference type="Proteomes" id="UP000280417"/>
    </source>
</evidence>
<feature type="domain" description="4Fe-4S ferredoxin-type" evidence="4">
    <location>
        <begin position="108"/>
        <end position="139"/>
    </location>
</feature>
<dbReference type="InterPro" id="IPR017896">
    <property type="entry name" value="4Fe4S_Fe-S-bd"/>
</dbReference>
<keyword evidence="1" id="KW-0479">Metal-binding</keyword>
<dbReference type="GO" id="GO:0016491">
    <property type="term" value="F:oxidoreductase activity"/>
    <property type="evidence" value="ECO:0007669"/>
    <property type="project" value="InterPro"/>
</dbReference>
<dbReference type="SUPFAM" id="SSF51905">
    <property type="entry name" value="FAD/NAD(P)-binding domain"/>
    <property type="match status" value="1"/>
</dbReference>
<dbReference type="PROSITE" id="PS51379">
    <property type="entry name" value="4FE4S_FER_2"/>
    <property type="match status" value="1"/>
</dbReference>
<dbReference type="PRINTS" id="PR00368">
    <property type="entry name" value="FADPNR"/>
</dbReference>
<dbReference type="Pfam" id="PF14691">
    <property type="entry name" value="Fer4_20"/>
    <property type="match status" value="1"/>
</dbReference>
<dbReference type="InterPro" id="IPR028261">
    <property type="entry name" value="DPD_II"/>
</dbReference>
<sequence>MEFLEGESFKMEKNVGAVMVIGAGIGGIQASLDLAEAGFKVYLVDKKPGIGGVMAQLDKTFPTNDCSMCILSPKLLDTGRSQNIEIMSYTEVEKVKGEPGNFKVTLRKKPRYVDPDKCTGCAECVENCPVEVLSEFEEGLTQRKAIYRLYPQVVPNVFTIDKNENKPPCRLACPAGVNVQGYIALISQGKFKEAYELIREKVPFPGVLGRICHHPCEEKCNRKDFDEPLAIAALKRFVADYAANHPEEFLFSEKEKEEKKSRETKKEKVAIIGAGPAGLTCAYDLARLGYQVTVFEAQSSPGGMMYAGIPGYRLSKEVLKREIAQMVEETGIRILLNAPIRSKEDFQKLRRDYQAIFIAIGAQKSKKLRLEGSDLKGVFYGVEFLRDVNEGKKVEVGERVAVIGGGNVAIDVALSSLRVGAKEVHLFCLESREEMPAFEWEIEEAIREGVNLHCSRGPKRILGRDGKVSGLETIVCTSVFDSEGKFNPKFKEKTESVIPVDTVMIAIGQESDFAGFEGIKLTPYKTIDADKVSLATSLPGVFAGGDAVTGPASVIEAISQGHEAAISIDRYLRSEDLVKGREKIEEEAAEAPKREVILRKREMMPVLSLEERKGNFKEIELGFTEEMAIREAKRCLNCGICSECLECVRTCKAEAIFHEMVEEKVEVNVGSIILALGFDEFNPRLKGEYGYGRFPNVVSSIEFERILSASGPYQGHVLRPSDKKPPKKIA</sequence>
<dbReference type="PANTHER" id="PTHR42783">
    <property type="entry name" value="GLUTAMATE SYNTHASE [NADPH] SMALL CHAIN"/>
    <property type="match status" value="1"/>
</dbReference>
<dbReference type="Gene3D" id="3.30.70.20">
    <property type="match status" value="1"/>
</dbReference>
<comment type="caution">
    <text evidence="5">The sequence shown here is derived from an EMBL/GenBank/DDBJ whole genome shotgun (WGS) entry which is preliminary data.</text>
</comment>
<name>A0A662DL79_UNCAE</name>
<proteinExistence type="predicted"/>
<dbReference type="Pfam" id="PF07992">
    <property type="entry name" value="Pyr_redox_2"/>
    <property type="match status" value="2"/>
</dbReference>
<dbReference type="AlphaFoldDB" id="A0A662DL79"/>
<dbReference type="PANTHER" id="PTHR42783:SF3">
    <property type="entry name" value="GLUTAMATE SYNTHASE [NADPH] SMALL CHAIN-RELATED"/>
    <property type="match status" value="1"/>
</dbReference>
<dbReference type="SUPFAM" id="SSF51971">
    <property type="entry name" value="Nucleotide-binding domain"/>
    <property type="match status" value="1"/>
</dbReference>
<evidence type="ECO:0000256" key="1">
    <source>
        <dbReference type="ARBA" id="ARBA00022723"/>
    </source>
</evidence>
<dbReference type="Pfam" id="PF00037">
    <property type="entry name" value="Fer4"/>
    <property type="match status" value="1"/>
</dbReference>
<dbReference type="InterPro" id="IPR023753">
    <property type="entry name" value="FAD/NAD-binding_dom"/>
</dbReference>
<protein>
    <submittedName>
        <fullName evidence="5">4Fe-4S ferredoxin</fullName>
    </submittedName>
</protein>
<feature type="non-terminal residue" evidence="5">
    <location>
        <position position="730"/>
    </location>
</feature>
<dbReference type="PROSITE" id="PS00198">
    <property type="entry name" value="4FE4S_FER_1"/>
    <property type="match status" value="1"/>
</dbReference>
<dbReference type="GO" id="GO:0046872">
    <property type="term" value="F:metal ion binding"/>
    <property type="evidence" value="ECO:0007669"/>
    <property type="project" value="UniProtKB-KW"/>
</dbReference>
<dbReference type="Gene3D" id="3.50.50.60">
    <property type="entry name" value="FAD/NAD(P)-binding domain"/>
    <property type="match status" value="3"/>
</dbReference>
<keyword evidence="2" id="KW-0408">Iron</keyword>
<evidence type="ECO:0000259" key="4">
    <source>
        <dbReference type="PROSITE" id="PS51379"/>
    </source>
</evidence>
<dbReference type="EMBL" id="QMQA01000035">
    <property type="protein sequence ID" value="RLE14636.1"/>
    <property type="molecule type" value="Genomic_DNA"/>
</dbReference>
<reference evidence="5 6" key="1">
    <citation type="submission" date="2018-06" db="EMBL/GenBank/DDBJ databases">
        <title>Extensive metabolic versatility and redundancy in microbially diverse, dynamic hydrothermal sediments.</title>
        <authorList>
            <person name="Dombrowski N."/>
            <person name="Teske A."/>
            <person name="Baker B.J."/>
        </authorList>
    </citation>
    <scope>NUCLEOTIDE SEQUENCE [LARGE SCALE GENOMIC DNA]</scope>
    <source>
        <strain evidence="5">B3_G15</strain>
    </source>
</reference>
<dbReference type="InterPro" id="IPR036188">
    <property type="entry name" value="FAD/NAD-bd_sf"/>
</dbReference>
<evidence type="ECO:0000313" key="5">
    <source>
        <dbReference type="EMBL" id="RLE14636.1"/>
    </source>
</evidence>
<dbReference type="SUPFAM" id="SSF46548">
    <property type="entry name" value="alpha-helical ferredoxin"/>
    <property type="match status" value="2"/>
</dbReference>
<dbReference type="InterPro" id="IPR017900">
    <property type="entry name" value="4Fe4S_Fe_S_CS"/>
</dbReference>
<gene>
    <name evidence="5" type="ORF">DRJ04_01985</name>
</gene>
<organism evidence="5 6">
    <name type="scientific">Aerophobetes bacterium</name>
    <dbReference type="NCBI Taxonomy" id="2030807"/>
    <lineage>
        <taxon>Bacteria</taxon>
        <taxon>Candidatus Aerophobota</taxon>
    </lineage>
</organism>
<dbReference type="PRINTS" id="PR00469">
    <property type="entry name" value="PNDRDTASEII"/>
</dbReference>
<dbReference type="InterPro" id="IPR009051">
    <property type="entry name" value="Helical_ferredxn"/>
</dbReference>
<evidence type="ECO:0000256" key="2">
    <source>
        <dbReference type="ARBA" id="ARBA00023004"/>
    </source>
</evidence>
<accession>A0A662DL79</accession>